<feature type="transmembrane region" description="Helical" evidence="2">
    <location>
        <begin position="398"/>
        <end position="425"/>
    </location>
</feature>
<dbReference type="VEuPathDB" id="CryptoDB:Vbra_10325"/>
<feature type="compositionally biased region" description="Low complexity" evidence="1">
    <location>
        <begin position="553"/>
        <end position="563"/>
    </location>
</feature>
<evidence type="ECO:0000313" key="4">
    <source>
        <dbReference type="EMBL" id="CEM34108.1"/>
    </source>
</evidence>
<dbReference type="PhylomeDB" id="A0A0G4GTL7"/>
<keyword evidence="2" id="KW-0812">Transmembrane</keyword>
<dbReference type="Gene3D" id="3.50.4.10">
    <property type="entry name" value="Hepatocyte Growth Factor"/>
    <property type="match status" value="2"/>
</dbReference>
<reference evidence="4 5" key="1">
    <citation type="submission" date="2014-11" db="EMBL/GenBank/DDBJ databases">
        <authorList>
            <person name="Zhu J."/>
            <person name="Qi W."/>
            <person name="Song R."/>
        </authorList>
    </citation>
    <scope>NUCLEOTIDE SEQUENCE [LARGE SCALE GENOMIC DNA]</scope>
</reference>
<feature type="compositionally biased region" description="Basic and acidic residues" evidence="1">
    <location>
        <begin position="589"/>
        <end position="607"/>
    </location>
</feature>
<feature type="domain" description="Apple" evidence="3">
    <location>
        <begin position="229"/>
        <end position="256"/>
    </location>
</feature>
<organism evidence="4 5">
    <name type="scientific">Vitrella brassicaformis (strain CCMP3155)</name>
    <dbReference type="NCBI Taxonomy" id="1169540"/>
    <lineage>
        <taxon>Eukaryota</taxon>
        <taxon>Sar</taxon>
        <taxon>Alveolata</taxon>
        <taxon>Colpodellida</taxon>
        <taxon>Vitrellaceae</taxon>
        <taxon>Vitrella</taxon>
    </lineage>
</organism>
<proteinExistence type="predicted"/>
<dbReference type="Proteomes" id="UP000041254">
    <property type="component" value="Unassembled WGS sequence"/>
</dbReference>
<feature type="region of interest" description="Disordered" evidence="1">
    <location>
        <begin position="553"/>
        <end position="657"/>
    </location>
</feature>
<keyword evidence="5" id="KW-1185">Reference proteome</keyword>
<feature type="compositionally biased region" description="Pro residues" evidence="1">
    <location>
        <begin position="564"/>
        <end position="576"/>
    </location>
</feature>
<dbReference type="SUPFAM" id="SSF57414">
    <property type="entry name" value="Hairpin loop containing domain-like"/>
    <property type="match status" value="1"/>
</dbReference>
<feature type="transmembrane region" description="Helical" evidence="2">
    <location>
        <begin position="761"/>
        <end position="782"/>
    </location>
</feature>
<evidence type="ECO:0000259" key="3">
    <source>
        <dbReference type="Pfam" id="PF14295"/>
    </source>
</evidence>
<dbReference type="InterPro" id="IPR003609">
    <property type="entry name" value="Pan_app"/>
</dbReference>
<name>A0A0G4GTL7_VITBC</name>
<feature type="transmembrane region" description="Helical" evidence="2">
    <location>
        <begin position="337"/>
        <end position="355"/>
    </location>
</feature>
<feature type="compositionally biased region" description="Low complexity" evidence="1">
    <location>
        <begin position="623"/>
        <end position="638"/>
    </location>
</feature>
<feature type="transmembrane region" description="Helical" evidence="2">
    <location>
        <begin position="687"/>
        <end position="708"/>
    </location>
</feature>
<dbReference type="OrthoDB" id="435980at2759"/>
<accession>A0A0G4GTL7</accession>
<feature type="region of interest" description="Disordered" evidence="1">
    <location>
        <begin position="460"/>
        <end position="509"/>
    </location>
</feature>
<feature type="compositionally biased region" description="Polar residues" evidence="1">
    <location>
        <begin position="608"/>
        <end position="622"/>
    </location>
</feature>
<evidence type="ECO:0000256" key="2">
    <source>
        <dbReference type="SAM" id="Phobius"/>
    </source>
</evidence>
<dbReference type="AlphaFoldDB" id="A0A0G4GTL7"/>
<sequence length="792" mass="87069">MLGCYIKSSDAGRRHVPPNDQNYFVSGKKYSYDCDRGGLVSPCYEYNVAGLFVTPRSHNRIGIENTTTEGCHDICKGIPGCLMFTWFHKYPRDQKVVDGVCFLFGNKDRKICHPGAVTGWVESHDCGPQEGSSFPPPPLPPMTHDWQHLSPADPSLYYGLPTDPDSRALGKKGSRGERSYHRGDLGAPPYLTKELRYQVRFNELARKQNENCGCYHLGVQPDPSTAVVLSNMQLLYFPPEQCQSLCQADRECDAFSSMRFQCLLWKNVTRWSLDQVEPISISGPKWCPGALLEQGYVCGVEHYRQRFTSLALLLLRVPDVTMPYGQPCSFEIDSRPLVAVLIVVMVVLLSVGLAYHSKKRHSGTVIWRVVAAVLAGLASIVHIVFVASLFRFGSGAGLVFWVGCAHFLFLILFNEASVVIVNLAWVTRHTTYRTLFQHRHKPAKVTTLADIRVDDKATTTMATPTPLPTPPPSRSTSAVKKGFTTEASFQHQQHDDEHQHHAHEPKDQTDDVCLSGAIAAPSFQMHMHMNAPPEADSSRCVFPSILQALKAHPSAPIAAESSPDSPPPLLPLPVPQSLPAASHAATLEQRAEKPPKPTLSDIHEDSQRTTLAPETGRSTFCPFTTSAFEPATSATPTATEEKSVERESSVASKAAEGDGKRGVRWGRALTQDEWEGEEEARAFGPMFVSVLFGSFLSVGVLHVCWSSLFSLPFFSIPVSATAFETFELLSLVGDGPFLAIQLLTVFLSSRDGYFADSVPPVALAAILLSAGNIGGVVVRFAWSRIRRATKHK</sequence>
<evidence type="ECO:0000256" key="1">
    <source>
        <dbReference type="SAM" id="MobiDB-lite"/>
    </source>
</evidence>
<feature type="compositionally biased region" description="Basic and acidic residues" evidence="1">
    <location>
        <begin position="164"/>
        <end position="184"/>
    </location>
</feature>
<feature type="transmembrane region" description="Helical" evidence="2">
    <location>
        <begin position="367"/>
        <end position="392"/>
    </location>
</feature>
<feature type="region of interest" description="Disordered" evidence="1">
    <location>
        <begin position="164"/>
        <end position="187"/>
    </location>
</feature>
<dbReference type="EMBL" id="CDMY01000802">
    <property type="protein sequence ID" value="CEM34108.1"/>
    <property type="molecule type" value="Genomic_DNA"/>
</dbReference>
<feature type="domain" description="Apple" evidence="3">
    <location>
        <begin position="64"/>
        <end position="103"/>
    </location>
</feature>
<gene>
    <name evidence="4" type="ORF">Vbra_10325</name>
</gene>
<dbReference type="Pfam" id="PF14295">
    <property type="entry name" value="PAN_4"/>
    <property type="match status" value="2"/>
</dbReference>
<protein>
    <recommendedName>
        <fullName evidence="3">Apple domain-containing protein</fullName>
    </recommendedName>
</protein>
<feature type="compositionally biased region" description="Basic and acidic residues" evidence="1">
    <location>
        <begin position="492"/>
        <end position="509"/>
    </location>
</feature>
<evidence type="ECO:0000313" key="5">
    <source>
        <dbReference type="Proteomes" id="UP000041254"/>
    </source>
</evidence>
<feature type="compositionally biased region" description="Basic and acidic residues" evidence="1">
    <location>
        <begin position="639"/>
        <end position="648"/>
    </location>
</feature>
<feature type="region of interest" description="Disordered" evidence="1">
    <location>
        <begin position="127"/>
        <end position="146"/>
    </location>
</feature>
<dbReference type="InParanoid" id="A0A0G4GTL7"/>
<keyword evidence="2" id="KW-1133">Transmembrane helix</keyword>
<keyword evidence="2" id="KW-0472">Membrane</keyword>